<keyword evidence="2" id="KW-1133">Transmembrane helix</keyword>
<dbReference type="InterPro" id="IPR052534">
    <property type="entry name" value="Extracell_DNA_Util/SecSys_Comp"/>
</dbReference>
<evidence type="ECO:0000313" key="3">
    <source>
        <dbReference type="EMBL" id="ACT49052.1"/>
    </source>
</evidence>
<dbReference type="Proteomes" id="UP000002742">
    <property type="component" value="Chromosome"/>
</dbReference>
<dbReference type="GO" id="GO:0043683">
    <property type="term" value="P:type IV pilus assembly"/>
    <property type="evidence" value="ECO:0007669"/>
    <property type="project" value="TreeGrafter"/>
</dbReference>
<proteinExistence type="predicted"/>
<dbReference type="KEGG" id="mmb:Mmol_2150"/>
<dbReference type="RefSeq" id="WP_015833087.1">
    <property type="nucleotide sequence ID" value="NC_012968.1"/>
</dbReference>
<dbReference type="GO" id="GO:0043107">
    <property type="term" value="P:type IV pilus-dependent motility"/>
    <property type="evidence" value="ECO:0007669"/>
    <property type="project" value="TreeGrafter"/>
</dbReference>
<dbReference type="InterPro" id="IPR007813">
    <property type="entry name" value="PilN"/>
</dbReference>
<dbReference type="eggNOG" id="COG3166">
    <property type="taxonomic scope" value="Bacteria"/>
</dbReference>
<dbReference type="PANTHER" id="PTHR40278:SF2">
    <property type="entry name" value="TYPE IV PILUS INNER MEMBRANE COMPONENT PILN"/>
    <property type="match status" value="1"/>
</dbReference>
<name>C6WZA4_METML</name>
<feature type="coiled-coil region" evidence="1">
    <location>
        <begin position="47"/>
        <end position="91"/>
    </location>
</feature>
<keyword evidence="2" id="KW-0812">Transmembrane</keyword>
<dbReference type="EMBL" id="CP001672">
    <property type="protein sequence ID" value="ACT49052.1"/>
    <property type="molecule type" value="Genomic_DNA"/>
</dbReference>
<organism evidence="3 4">
    <name type="scientific">Methylotenera mobilis (strain JLW8 / ATCC BAA-1282 / DSM 17540)</name>
    <dbReference type="NCBI Taxonomy" id="583345"/>
    <lineage>
        <taxon>Bacteria</taxon>
        <taxon>Pseudomonadati</taxon>
        <taxon>Pseudomonadota</taxon>
        <taxon>Betaproteobacteria</taxon>
        <taxon>Nitrosomonadales</taxon>
        <taxon>Methylophilaceae</taxon>
        <taxon>Methylotenera</taxon>
    </lineage>
</organism>
<feature type="transmembrane region" description="Helical" evidence="2">
    <location>
        <begin position="21"/>
        <end position="43"/>
    </location>
</feature>
<dbReference type="PANTHER" id="PTHR40278">
    <property type="entry name" value="DNA UTILIZATION PROTEIN HOFN"/>
    <property type="match status" value="1"/>
</dbReference>
<dbReference type="OrthoDB" id="5296173at2"/>
<sequence length="199" mass="22240">MIRVNLLPHRQLRREAKQREFGLMALFSAIAACAILFVAYTVINSKVDSQLERNQRLNNAITKLDKEIADIKDLKEQISAMLERKQVVENLQTNRSQAVIVFDELSRQLPEGMYLKSIKQEGKVITLEGVADTNARVATLVRNFNQSTWMESPILIEIKAITVGAQKQNLFTLKVSLKTPTTEADDAGAKAKAGSARKS</sequence>
<keyword evidence="1" id="KW-0175">Coiled coil</keyword>
<evidence type="ECO:0000256" key="1">
    <source>
        <dbReference type="SAM" id="Coils"/>
    </source>
</evidence>
<accession>C6WZA4</accession>
<reference evidence="3 4" key="2">
    <citation type="journal article" date="2011" name="J. Bacteriol.">
        <title>Genomes of three methylotrophs from a single niche uncover genetic and metabolic divergence of Methylophilaceae.</title>
        <authorList>
            <person name="Lapidus A."/>
            <person name="Clum A."/>
            <person name="Labutti K."/>
            <person name="Kaluzhnaya M.G."/>
            <person name="Lim S."/>
            <person name="Beck D.A."/>
            <person name="Glavina Del Rio T."/>
            <person name="Nolan M."/>
            <person name="Mavromatis K."/>
            <person name="Huntemann M."/>
            <person name="Lucas S."/>
            <person name="Lidstrom M.E."/>
            <person name="Ivanova N."/>
            <person name="Chistoserdova L."/>
        </authorList>
    </citation>
    <scope>NUCLEOTIDE SEQUENCE [LARGE SCALE GENOMIC DNA]</scope>
    <source>
        <strain evidence="4">JLW8 / ATCC BAA-1282 / DSM 17540</strain>
    </source>
</reference>
<dbReference type="AlphaFoldDB" id="C6WZA4"/>
<reference evidence="4" key="1">
    <citation type="submission" date="2009-07" db="EMBL/GenBank/DDBJ databases">
        <title>Complete sequence of Methylotenera mobilis JLW8.</title>
        <authorList>
            <consortium name="US DOE Joint Genome Institute"/>
            <person name="Lucas S."/>
            <person name="Copeland A."/>
            <person name="Lapidus A."/>
            <person name="Glavina del Rio T."/>
            <person name="Tice H."/>
            <person name="Bruce D."/>
            <person name="Goodwin L."/>
            <person name="Pitluck S."/>
            <person name="LaButti K.M."/>
            <person name="Clum A."/>
            <person name="Larimer F."/>
            <person name="Land M."/>
            <person name="Hauser L."/>
            <person name="Kyrpides N."/>
            <person name="Mikhailova N."/>
            <person name="Kayluzhnaya M."/>
            <person name="Chistoserdova L."/>
        </authorList>
    </citation>
    <scope>NUCLEOTIDE SEQUENCE [LARGE SCALE GENOMIC DNA]</scope>
    <source>
        <strain evidence="4">JLW8 / ATCC BAA-1282 / DSM 17540</strain>
    </source>
</reference>
<dbReference type="HOGENOM" id="CLU_081304_1_0_4"/>
<dbReference type="STRING" id="583345.Mmol_2150"/>
<keyword evidence="4" id="KW-1185">Reference proteome</keyword>
<evidence type="ECO:0000256" key="2">
    <source>
        <dbReference type="SAM" id="Phobius"/>
    </source>
</evidence>
<dbReference type="PROSITE" id="PS51257">
    <property type="entry name" value="PROKAR_LIPOPROTEIN"/>
    <property type="match status" value="1"/>
</dbReference>
<evidence type="ECO:0000313" key="4">
    <source>
        <dbReference type="Proteomes" id="UP000002742"/>
    </source>
</evidence>
<dbReference type="Pfam" id="PF05137">
    <property type="entry name" value="PilN"/>
    <property type="match status" value="1"/>
</dbReference>
<protein>
    <submittedName>
        <fullName evidence="3">Fimbrial assembly family protein</fullName>
    </submittedName>
</protein>
<keyword evidence="2" id="KW-0472">Membrane</keyword>
<gene>
    <name evidence="3" type="ordered locus">Mmol_2150</name>
</gene>